<feature type="region of interest" description="Disordered" evidence="1">
    <location>
        <begin position="46"/>
        <end position="74"/>
    </location>
</feature>
<dbReference type="Proteomes" id="UP000076078">
    <property type="component" value="Unassembled WGS sequence"/>
</dbReference>
<comment type="caution">
    <text evidence="2">The sequence shown here is derived from an EMBL/GenBank/DDBJ whole genome shotgun (WGS) entry which is preliminary data.</text>
</comment>
<evidence type="ECO:0000256" key="1">
    <source>
        <dbReference type="SAM" id="MobiDB-lite"/>
    </source>
</evidence>
<evidence type="ECO:0008006" key="4">
    <source>
        <dbReference type="Google" id="ProtNLM"/>
    </source>
</evidence>
<evidence type="ECO:0000313" key="2">
    <source>
        <dbReference type="EMBL" id="KYQ90640.1"/>
    </source>
</evidence>
<accession>A0A151Z9K9</accession>
<feature type="compositionally biased region" description="Acidic residues" evidence="1">
    <location>
        <begin position="113"/>
        <end position="127"/>
    </location>
</feature>
<proteinExistence type="predicted"/>
<dbReference type="EMBL" id="LODT01000037">
    <property type="protein sequence ID" value="KYQ90640.1"/>
    <property type="molecule type" value="Genomic_DNA"/>
</dbReference>
<dbReference type="InParanoid" id="A0A151Z9K9"/>
<protein>
    <recommendedName>
        <fullName evidence="4">PiggyBac transposable element-derived protein domain-containing protein</fullName>
    </recommendedName>
</protein>
<reference evidence="2 3" key="1">
    <citation type="submission" date="2015-12" db="EMBL/GenBank/DDBJ databases">
        <title>Dictyostelia acquired genes for synthesis and detection of signals that induce cell-type specialization by lateral gene transfer from prokaryotes.</title>
        <authorList>
            <person name="Gloeckner G."/>
            <person name="Schaap P."/>
        </authorList>
    </citation>
    <scope>NUCLEOTIDE SEQUENCE [LARGE SCALE GENOMIC DNA]</scope>
    <source>
        <strain evidence="2 3">TK</strain>
    </source>
</reference>
<organism evidence="2 3">
    <name type="scientific">Tieghemostelium lacteum</name>
    <name type="common">Slime mold</name>
    <name type="synonym">Dictyostelium lacteum</name>
    <dbReference type="NCBI Taxonomy" id="361077"/>
    <lineage>
        <taxon>Eukaryota</taxon>
        <taxon>Amoebozoa</taxon>
        <taxon>Evosea</taxon>
        <taxon>Eumycetozoa</taxon>
        <taxon>Dictyostelia</taxon>
        <taxon>Dictyosteliales</taxon>
        <taxon>Raperosteliaceae</taxon>
        <taxon>Tieghemostelium</taxon>
    </lineage>
</organism>
<feature type="region of interest" description="Disordered" evidence="1">
    <location>
        <begin position="113"/>
        <end position="133"/>
    </location>
</feature>
<dbReference type="AlphaFoldDB" id="A0A151Z9K9"/>
<sequence length="288" mass="33554">MLLQTFDRKCLGCDQQLHNRCDNSLWQTHWVECLVDPNCAQLPKKKRNYKTNNKGSDKQPRLNRFGSDENDFSYPSQDENEIDYEFHNSDIESELDFTFDQLGSADLLKDIAQDSESETEDEVDNDESNNSWGEPFSLCQEIDIEKHFDYRNIKDFIADQDTPMLTKNWDCKHHPFSLKDPNAGPKNLPSNTQEPVDFFNLMFSDLIKDMHSTKRYISRIAANSEEKSCKPWIVSRSMDVSENDITKYLVIFFILGICRVPNIEDHWNPNDELLKSLDSKIVNGSKVY</sequence>
<gene>
    <name evidence="2" type="ORF">DLAC_11768</name>
</gene>
<name>A0A151Z9K9_TIELA</name>
<evidence type="ECO:0000313" key="3">
    <source>
        <dbReference type="Proteomes" id="UP000076078"/>
    </source>
</evidence>
<keyword evidence="3" id="KW-1185">Reference proteome</keyword>